<dbReference type="EMBL" id="CAJVPJ010002785">
    <property type="protein sequence ID" value="CAG8629332.1"/>
    <property type="molecule type" value="Genomic_DNA"/>
</dbReference>
<keyword evidence="2" id="KW-1185">Reference proteome</keyword>
<dbReference type="AlphaFoldDB" id="A0A9N9D8Q3"/>
<name>A0A9N9D8Q3_9GLOM</name>
<reference evidence="1" key="1">
    <citation type="submission" date="2021-06" db="EMBL/GenBank/DDBJ databases">
        <authorList>
            <person name="Kallberg Y."/>
            <person name="Tangrot J."/>
            <person name="Rosling A."/>
        </authorList>
    </citation>
    <scope>NUCLEOTIDE SEQUENCE</scope>
    <source>
        <strain evidence="1">IA702</strain>
    </source>
</reference>
<organism evidence="1 2">
    <name type="scientific">Paraglomus occultum</name>
    <dbReference type="NCBI Taxonomy" id="144539"/>
    <lineage>
        <taxon>Eukaryota</taxon>
        <taxon>Fungi</taxon>
        <taxon>Fungi incertae sedis</taxon>
        <taxon>Mucoromycota</taxon>
        <taxon>Glomeromycotina</taxon>
        <taxon>Glomeromycetes</taxon>
        <taxon>Paraglomerales</taxon>
        <taxon>Paraglomeraceae</taxon>
        <taxon>Paraglomus</taxon>
    </lineage>
</organism>
<accession>A0A9N9D8Q3</accession>
<evidence type="ECO:0000313" key="2">
    <source>
        <dbReference type="Proteomes" id="UP000789572"/>
    </source>
</evidence>
<sequence>MPRSGLVDYASSTRRNPGDCLQASGTGGLVDYASGRNPGDCLQASDAGGKEACMAVYKFWIALNVFDTWTEFANDRFKSSLTNSQRILFSLLYRGRLPHITLFDEYHKSLSEALNILEDNGAAPVLPDGRVGGNACAVVHASFSLSPPTALLTTKSGKQARAYLLKSDIAYVNKFDADSWQCEYYSSSENIKPTSDTLLYWACLIRAPDMFQWSEKPGFAMHGHVVGDDDICEKLGIPVSEKETRFSTREDMDAMMSLLSKWSYPQFKVFVRRGHGFFILGKDAEDVFEVYENKVKGKLTKVIGSET</sequence>
<dbReference type="Proteomes" id="UP000789572">
    <property type="component" value="Unassembled WGS sequence"/>
</dbReference>
<dbReference type="OrthoDB" id="2359822at2759"/>
<gene>
    <name evidence="1" type="ORF">POCULU_LOCUS8809</name>
</gene>
<evidence type="ECO:0000313" key="1">
    <source>
        <dbReference type="EMBL" id="CAG8629332.1"/>
    </source>
</evidence>
<proteinExistence type="predicted"/>
<protein>
    <submittedName>
        <fullName evidence="1">3219_t:CDS:1</fullName>
    </submittedName>
</protein>
<comment type="caution">
    <text evidence="1">The sequence shown here is derived from an EMBL/GenBank/DDBJ whole genome shotgun (WGS) entry which is preliminary data.</text>
</comment>